<evidence type="ECO:0000313" key="3">
    <source>
        <dbReference type="Proteomes" id="UP000382577"/>
    </source>
</evidence>
<dbReference type="EMBL" id="CABPRW010000007">
    <property type="protein sequence ID" value="VVE21672.1"/>
    <property type="molecule type" value="Genomic_DNA"/>
</dbReference>
<evidence type="ECO:0000259" key="1">
    <source>
        <dbReference type="Pfam" id="PF03050"/>
    </source>
</evidence>
<sequence>MRQEKALAAADALHAWIMGQRQKVPDGSAIARAPDYSLKRWEALTRYLDDGNAADR</sequence>
<gene>
    <name evidence="2" type="ORF">PFI31113_03143</name>
</gene>
<organism evidence="2 3">
    <name type="scientific">Pandoraea fibrosis</name>
    <dbReference type="NCBI Taxonomy" id="1891094"/>
    <lineage>
        <taxon>Bacteria</taxon>
        <taxon>Pseudomonadati</taxon>
        <taxon>Pseudomonadota</taxon>
        <taxon>Betaproteobacteria</taxon>
        <taxon>Burkholderiales</taxon>
        <taxon>Burkholderiaceae</taxon>
        <taxon>Pandoraea</taxon>
    </lineage>
</organism>
<feature type="domain" description="Transposase IS66 central" evidence="1">
    <location>
        <begin position="1"/>
        <end position="52"/>
    </location>
</feature>
<evidence type="ECO:0000313" key="2">
    <source>
        <dbReference type="EMBL" id="VVE21672.1"/>
    </source>
</evidence>
<dbReference type="Proteomes" id="UP000382577">
    <property type="component" value="Unassembled WGS sequence"/>
</dbReference>
<reference evidence="2 3" key="1">
    <citation type="submission" date="2019-08" db="EMBL/GenBank/DDBJ databases">
        <authorList>
            <person name="Peeters C."/>
        </authorList>
    </citation>
    <scope>NUCLEOTIDE SEQUENCE [LARGE SCALE GENOMIC DNA]</scope>
    <source>
        <strain evidence="2 3">LMG 31113</strain>
    </source>
</reference>
<protein>
    <submittedName>
        <fullName evidence="2">IS66 family transposase</fullName>
    </submittedName>
</protein>
<proteinExistence type="predicted"/>
<dbReference type="InterPro" id="IPR004291">
    <property type="entry name" value="Transposase_IS66_central"/>
</dbReference>
<accession>A0A5E4WAC9</accession>
<name>A0A5E4WAC9_9BURK</name>
<dbReference type="AlphaFoldDB" id="A0A5E4WAC9"/>
<dbReference type="Pfam" id="PF03050">
    <property type="entry name" value="DDE_Tnp_IS66"/>
    <property type="match status" value="1"/>
</dbReference>